<reference evidence="11" key="1">
    <citation type="journal article" date="2019" name="Int. J. Syst. Evol. Microbiol.">
        <title>The Global Catalogue of Microorganisms (GCM) 10K type strain sequencing project: providing services to taxonomists for standard genome sequencing and annotation.</title>
        <authorList>
            <consortium name="The Broad Institute Genomics Platform"/>
            <consortium name="The Broad Institute Genome Sequencing Center for Infectious Disease"/>
            <person name="Wu L."/>
            <person name="Ma J."/>
        </authorList>
    </citation>
    <scope>NUCLEOTIDE SEQUENCE [LARGE SCALE GENOMIC DNA]</scope>
    <source>
        <strain evidence="11">CECT 8010</strain>
    </source>
</reference>
<evidence type="ECO:0000256" key="3">
    <source>
        <dbReference type="ARBA" id="ARBA00022452"/>
    </source>
</evidence>
<feature type="chain" id="PRO_5047185230" evidence="8">
    <location>
        <begin position="28"/>
        <end position="1103"/>
    </location>
</feature>
<dbReference type="Proteomes" id="UP001595906">
    <property type="component" value="Unassembled WGS sequence"/>
</dbReference>
<accession>A0ABV8PVU5</accession>
<dbReference type="SUPFAM" id="SSF49464">
    <property type="entry name" value="Carboxypeptidase regulatory domain-like"/>
    <property type="match status" value="1"/>
</dbReference>
<keyword evidence="2 7" id="KW-0813">Transport</keyword>
<evidence type="ECO:0000313" key="10">
    <source>
        <dbReference type="EMBL" id="MFC4231360.1"/>
    </source>
</evidence>
<dbReference type="Pfam" id="PF07715">
    <property type="entry name" value="Plug"/>
    <property type="match status" value="1"/>
</dbReference>
<dbReference type="InterPro" id="IPR008969">
    <property type="entry name" value="CarboxyPept-like_regulatory"/>
</dbReference>
<evidence type="ECO:0000256" key="6">
    <source>
        <dbReference type="ARBA" id="ARBA00023237"/>
    </source>
</evidence>
<dbReference type="Pfam" id="PF13715">
    <property type="entry name" value="CarbopepD_reg_2"/>
    <property type="match status" value="1"/>
</dbReference>
<sequence length="1103" mass="121021">MKQLKHSFFRCLLLAIAVISIPQMLLAQTMQVKGKVIDATTQKPIEGASVVVAKSTKGTSSNAQGEFTIAAEKGSKLVVSSIGYASQTIVANSAYVSVALTQAVTQVNEVVVTATGIKKEAKRLGYAVQTIDASKLTAARESDPINALKGQAAGLTINVNQEIGHSPDVIIRGENGSGDRPMFVVDGVAISSDTYNINPDDIETITVLKGPNAAALYGFQGKNGAIIISTKKGSKDKRGYAVTFNSSTQINKGFIALPKYQDTYGPGDNGLYAFGGGGSSPLNYKGTGAIGIGVNDYDYDVWGPQFRGQLIPQYDGAYDPTQTYSTTFANGYTYKGHVAPTPWVARGKDNLKRFLQAGLISTNSVSLESSTEKTDVRFSLGNTYQKGIVPNTSLNNFNVTGSIIQRFNSRLTLSSYINFSRQSTPNVPDVTYGPNSIIYNMIIWGGADWSVDDMKNYWQPGHVGTQQKYAEFYRYNNPYFQSYEWLRGHYQNNVYGYVSLNYKATKDLEFQLRPSVTTLDMLNNEKMPYSAGSYSNPNRLGNYDEDRRSRFETNVDAQVKYNKKNLLKVLDLSAIAGGTMRDLNFSYDYLQTNYLSVPGIYAFSNSLNPLSGIGYNAKLKVLSAYASVDLGYKSYLIGSVTARVDKSSTLPVNHNSYYYPSYNLASVVSDYVQLPKFVSFFKVRGSYAESKSGGTTSTFSGLSGGSLGTGYSWATPYDGPSYQFSQAYSLGQYYNGAITNSGSYTNTTIDPNVTTADRKSTEFGFDVRFLDNKLGFDVTHYHYKNVGITYQGTSAASGYSSFLTNGNTYTNDGWEITMNANPIRNKNGFNWNVTTNFSTFVKKWVNNANPDSWEYNGQRIDLVYGNAFVRTPDGKMVIDPASGLYLRYSDVGSSAKKIFGHSDPDFQWAAINTLSYKNFALRFQFDGLVGGVLEDYVRKKTLQGGRHIESAEGALGAARPSDEANIAAYTADGVNLTGAKIQLDPINGTITNMAALTQTQNTAKSQVQPFVTRYASIADLDVISKTYVKLREVTFTYTLPEKLIGGKNAFIRKATVSFVGRNLLYFFPNRYKDLDVDQYTQDSGSGLQTPTTRSYGFNVNLTF</sequence>
<proteinExistence type="inferred from homology"/>
<dbReference type="InterPro" id="IPR039426">
    <property type="entry name" value="TonB-dep_rcpt-like"/>
</dbReference>
<evidence type="ECO:0000256" key="8">
    <source>
        <dbReference type="SAM" id="SignalP"/>
    </source>
</evidence>
<dbReference type="Gene3D" id="2.60.40.1120">
    <property type="entry name" value="Carboxypeptidase-like, regulatory domain"/>
    <property type="match status" value="1"/>
</dbReference>
<keyword evidence="5 7" id="KW-0472">Membrane</keyword>
<feature type="domain" description="TonB-dependent receptor plug" evidence="9">
    <location>
        <begin position="123"/>
        <end position="224"/>
    </location>
</feature>
<evidence type="ECO:0000256" key="5">
    <source>
        <dbReference type="ARBA" id="ARBA00023136"/>
    </source>
</evidence>
<comment type="similarity">
    <text evidence="7">Belongs to the TonB-dependent receptor family.</text>
</comment>
<organism evidence="10 11">
    <name type="scientific">Parasediminibacterium paludis</name>
    <dbReference type="NCBI Taxonomy" id="908966"/>
    <lineage>
        <taxon>Bacteria</taxon>
        <taxon>Pseudomonadati</taxon>
        <taxon>Bacteroidota</taxon>
        <taxon>Chitinophagia</taxon>
        <taxon>Chitinophagales</taxon>
        <taxon>Chitinophagaceae</taxon>
        <taxon>Parasediminibacterium</taxon>
    </lineage>
</organism>
<dbReference type="PROSITE" id="PS52016">
    <property type="entry name" value="TONB_DEPENDENT_REC_3"/>
    <property type="match status" value="1"/>
</dbReference>
<dbReference type="Gene3D" id="2.170.130.10">
    <property type="entry name" value="TonB-dependent receptor, plug domain"/>
    <property type="match status" value="1"/>
</dbReference>
<dbReference type="RefSeq" id="WP_379012779.1">
    <property type="nucleotide sequence ID" value="NZ_JBHSDC010000003.1"/>
</dbReference>
<evidence type="ECO:0000313" key="11">
    <source>
        <dbReference type="Proteomes" id="UP001595906"/>
    </source>
</evidence>
<dbReference type="InterPro" id="IPR023996">
    <property type="entry name" value="TonB-dep_OMP_SusC/RagA"/>
</dbReference>
<comment type="subcellular location">
    <subcellularLocation>
        <location evidence="1 7">Cell outer membrane</location>
        <topology evidence="1 7">Multi-pass membrane protein</topology>
    </subcellularLocation>
</comment>
<dbReference type="EMBL" id="JBHSDC010000003">
    <property type="protein sequence ID" value="MFC4231360.1"/>
    <property type="molecule type" value="Genomic_DNA"/>
</dbReference>
<dbReference type="InterPro" id="IPR012910">
    <property type="entry name" value="Plug_dom"/>
</dbReference>
<keyword evidence="4 7" id="KW-0812">Transmembrane</keyword>
<dbReference type="InterPro" id="IPR036942">
    <property type="entry name" value="Beta-barrel_TonB_sf"/>
</dbReference>
<keyword evidence="11" id="KW-1185">Reference proteome</keyword>
<comment type="caution">
    <text evidence="10">The sequence shown here is derived from an EMBL/GenBank/DDBJ whole genome shotgun (WGS) entry which is preliminary data.</text>
</comment>
<keyword evidence="8" id="KW-0732">Signal</keyword>
<evidence type="ECO:0000259" key="9">
    <source>
        <dbReference type="Pfam" id="PF07715"/>
    </source>
</evidence>
<evidence type="ECO:0000256" key="1">
    <source>
        <dbReference type="ARBA" id="ARBA00004571"/>
    </source>
</evidence>
<evidence type="ECO:0000256" key="7">
    <source>
        <dbReference type="PROSITE-ProRule" id="PRU01360"/>
    </source>
</evidence>
<dbReference type="SUPFAM" id="SSF56935">
    <property type="entry name" value="Porins"/>
    <property type="match status" value="1"/>
</dbReference>
<evidence type="ECO:0000256" key="4">
    <source>
        <dbReference type="ARBA" id="ARBA00022692"/>
    </source>
</evidence>
<dbReference type="InterPro" id="IPR037066">
    <property type="entry name" value="Plug_dom_sf"/>
</dbReference>
<dbReference type="NCBIfam" id="TIGR04056">
    <property type="entry name" value="OMP_RagA_SusC"/>
    <property type="match status" value="1"/>
</dbReference>
<protein>
    <submittedName>
        <fullName evidence="10">SusC/RagA family TonB-linked outer membrane protein</fullName>
    </submittedName>
</protein>
<evidence type="ECO:0000256" key="2">
    <source>
        <dbReference type="ARBA" id="ARBA00022448"/>
    </source>
</evidence>
<gene>
    <name evidence="10" type="ORF">ACFOW1_05630</name>
</gene>
<keyword evidence="3 7" id="KW-1134">Transmembrane beta strand</keyword>
<keyword evidence="6 7" id="KW-0998">Cell outer membrane</keyword>
<name>A0ABV8PVU5_9BACT</name>
<feature type="signal peptide" evidence="8">
    <location>
        <begin position="1"/>
        <end position="27"/>
    </location>
</feature>
<dbReference type="Gene3D" id="2.40.170.20">
    <property type="entry name" value="TonB-dependent receptor, beta-barrel domain"/>
    <property type="match status" value="1"/>
</dbReference>